<comment type="caution">
    <text evidence="2">The sequence shown here is derived from an EMBL/GenBank/DDBJ whole genome shotgun (WGS) entry which is preliminary data.</text>
</comment>
<gene>
    <name evidence="2" type="ORF">ANANG_G00071770</name>
</gene>
<protein>
    <submittedName>
        <fullName evidence="2">Uncharacterized protein</fullName>
    </submittedName>
</protein>
<name>A0A9D3MQT3_ANGAN</name>
<reference evidence="2" key="1">
    <citation type="submission" date="2021-01" db="EMBL/GenBank/DDBJ databases">
        <title>A chromosome-scale assembly of European eel, Anguilla anguilla.</title>
        <authorList>
            <person name="Henkel C."/>
            <person name="Jong-Raadsen S.A."/>
            <person name="Dufour S."/>
            <person name="Weltzien F.-A."/>
            <person name="Palstra A.P."/>
            <person name="Pelster B."/>
            <person name="Spaink H.P."/>
            <person name="Van Den Thillart G.E."/>
            <person name="Jansen H."/>
            <person name="Zahm M."/>
            <person name="Klopp C."/>
            <person name="Cedric C."/>
            <person name="Louis A."/>
            <person name="Berthelot C."/>
            <person name="Parey E."/>
            <person name="Roest Crollius H."/>
            <person name="Montfort J."/>
            <person name="Robinson-Rechavi M."/>
            <person name="Bucao C."/>
            <person name="Bouchez O."/>
            <person name="Gislard M."/>
            <person name="Lluch J."/>
            <person name="Milhes M."/>
            <person name="Lampietro C."/>
            <person name="Lopez Roques C."/>
            <person name="Donnadieu C."/>
            <person name="Braasch I."/>
            <person name="Desvignes T."/>
            <person name="Postlethwait J."/>
            <person name="Bobe J."/>
            <person name="Guiguen Y."/>
            <person name="Dirks R."/>
        </authorList>
    </citation>
    <scope>NUCLEOTIDE SEQUENCE</scope>
    <source>
        <strain evidence="2">Tag_6206</strain>
        <tissue evidence="2">Liver</tissue>
    </source>
</reference>
<evidence type="ECO:0000313" key="3">
    <source>
        <dbReference type="Proteomes" id="UP001044222"/>
    </source>
</evidence>
<proteinExistence type="predicted"/>
<evidence type="ECO:0000313" key="2">
    <source>
        <dbReference type="EMBL" id="KAG5853307.1"/>
    </source>
</evidence>
<feature type="region of interest" description="Disordered" evidence="1">
    <location>
        <begin position="39"/>
        <end position="66"/>
    </location>
</feature>
<keyword evidence="3" id="KW-1185">Reference proteome</keyword>
<organism evidence="2 3">
    <name type="scientific">Anguilla anguilla</name>
    <name type="common">European freshwater eel</name>
    <name type="synonym">Muraena anguilla</name>
    <dbReference type="NCBI Taxonomy" id="7936"/>
    <lineage>
        <taxon>Eukaryota</taxon>
        <taxon>Metazoa</taxon>
        <taxon>Chordata</taxon>
        <taxon>Craniata</taxon>
        <taxon>Vertebrata</taxon>
        <taxon>Euteleostomi</taxon>
        <taxon>Actinopterygii</taxon>
        <taxon>Neopterygii</taxon>
        <taxon>Teleostei</taxon>
        <taxon>Anguilliformes</taxon>
        <taxon>Anguillidae</taxon>
        <taxon>Anguilla</taxon>
    </lineage>
</organism>
<dbReference type="Proteomes" id="UP001044222">
    <property type="component" value="Unassembled WGS sequence"/>
</dbReference>
<evidence type="ECO:0000256" key="1">
    <source>
        <dbReference type="SAM" id="MobiDB-lite"/>
    </source>
</evidence>
<accession>A0A9D3MQT3</accession>
<dbReference type="EMBL" id="JAFIRN010000003">
    <property type="protein sequence ID" value="KAG5853307.1"/>
    <property type="molecule type" value="Genomic_DNA"/>
</dbReference>
<dbReference type="AlphaFoldDB" id="A0A9D3MQT3"/>
<sequence>MGGGSGGGKGFRQPPRSGLHFWELLNGVGNCSAPGSTDLGASALPSTHPLSSGLWEGRPGGTMGLSGPPSVDACGCGPSRRLGLILFHSRPLDGD</sequence>